<evidence type="ECO:0000259" key="7">
    <source>
        <dbReference type="PROSITE" id="PS51935"/>
    </source>
</evidence>
<sequence length="351" mass="37178">MRDVASHRLKRSLRGALTATAVAAAVGMSTAPAMADPPLPDNASDAAKQVRELTHQAERLTEEKKKAEEDHEAKKAELGRANAEAAQAEQVANQARAEEERFRGQVDRLTNASYQGARLNKLSALLVSESPDDFLDRASALDVLAKDNNDAVKRLSAAVDQAEAAESRAHDARNRAVQAEVDAGRLAGDLARKETEMRSAIDKAEQRYNQLSGEDQESLKGDGETSYNGPIDGAGAAAAAVRAALSKTGSPYVYGAKGPSNFDCSGLMQWAYKQAGVSIGGSTGTQKTEGRSVSASDLRAGDLIFYYDSQSHVSMYIGNGKAVHAPTTGDVVKVADYKSIGDVNGIRRVVG</sequence>
<gene>
    <name evidence="8" type="ORF">GCM10009533_27410</name>
</gene>
<dbReference type="PANTHER" id="PTHR47359:SF3">
    <property type="entry name" value="NLP_P60 DOMAIN-CONTAINING PROTEIN-RELATED"/>
    <property type="match status" value="1"/>
</dbReference>
<evidence type="ECO:0000256" key="3">
    <source>
        <dbReference type="ARBA" id="ARBA00022801"/>
    </source>
</evidence>
<dbReference type="SUPFAM" id="SSF54001">
    <property type="entry name" value="Cysteine proteinases"/>
    <property type="match status" value="1"/>
</dbReference>
<evidence type="ECO:0000256" key="4">
    <source>
        <dbReference type="ARBA" id="ARBA00022807"/>
    </source>
</evidence>
<dbReference type="Proteomes" id="UP001500729">
    <property type="component" value="Unassembled WGS sequence"/>
</dbReference>
<evidence type="ECO:0000256" key="1">
    <source>
        <dbReference type="ARBA" id="ARBA00007074"/>
    </source>
</evidence>
<keyword evidence="3" id="KW-0378">Hydrolase</keyword>
<evidence type="ECO:0000256" key="2">
    <source>
        <dbReference type="ARBA" id="ARBA00022670"/>
    </source>
</evidence>
<comment type="similarity">
    <text evidence="1">Belongs to the peptidase C40 family.</text>
</comment>
<dbReference type="InterPro" id="IPR000064">
    <property type="entry name" value="NLP_P60_dom"/>
</dbReference>
<dbReference type="PANTHER" id="PTHR47359">
    <property type="entry name" value="PEPTIDOGLYCAN DL-ENDOPEPTIDASE CWLO"/>
    <property type="match status" value="1"/>
</dbReference>
<evidence type="ECO:0000313" key="9">
    <source>
        <dbReference type="Proteomes" id="UP001500729"/>
    </source>
</evidence>
<evidence type="ECO:0000256" key="6">
    <source>
        <dbReference type="SAM" id="SignalP"/>
    </source>
</evidence>
<keyword evidence="6" id="KW-0732">Signal</keyword>
<feature type="compositionally biased region" description="Basic and acidic residues" evidence="5">
    <location>
        <begin position="58"/>
        <end position="78"/>
    </location>
</feature>
<evidence type="ECO:0000313" key="8">
    <source>
        <dbReference type="EMBL" id="GAA0526600.1"/>
    </source>
</evidence>
<dbReference type="InterPro" id="IPR051794">
    <property type="entry name" value="PG_Endopeptidase_C40"/>
</dbReference>
<comment type="caution">
    <text evidence="8">The sequence shown here is derived from an EMBL/GenBank/DDBJ whole genome shotgun (WGS) entry which is preliminary data.</text>
</comment>
<feature type="domain" description="NlpC/P60" evidence="7">
    <location>
        <begin position="234"/>
        <end position="351"/>
    </location>
</feature>
<dbReference type="PROSITE" id="PS51935">
    <property type="entry name" value="NLPC_P60"/>
    <property type="match status" value="1"/>
</dbReference>
<feature type="chain" id="PRO_5045940034" evidence="6">
    <location>
        <begin position="36"/>
        <end position="351"/>
    </location>
</feature>
<feature type="signal peptide" evidence="6">
    <location>
        <begin position="1"/>
        <end position="35"/>
    </location>
</feature>
<dbReference type="InterPro" id="IPR038765">
    <property type="entry name" value="Papain-like_cys_pep_sf"/>
</dbReference>
<dbReference type="Gene3D" id="3.90.1720.10">
    <property type="entry name" value="endopeptidase domain like (from Nostoc punctiforme)"/>
    <property type="match status" value="1"/>
</dbReference>
<accession>A0ABN1CUL8</accession>
<dbReference type="Pfam" id="PF00877">
    <property type="entry name" value="NLPC_P60"/>
    <property type="match status" value="1"/>
</dbReference>
<keyword evidence="4" id="KW-0788">Thiol protease</keyword>
<keyword evidence="2" id="KW-0645">Protease</keyword>
<proteinExistence type="inferred from homology"/>
<feature type="region of interest" description="Disordered" evidence="5">
    <location>
        <begin position="58"/>
        <end position="83"/>
    </location>
</feature>
<dbReference type="EMBL" id="BAAAGS010000015">
    <property type="protein sequence ID" value="GAA0526600.1"/>
    <property type="molecule type" value="Genomic_DNA"/>
</dbReference>
<organism evidence="8 9">
    <name type="scientific">Saccharopolyspora erythraea</name>
    <name type="common">Streptomyces erythraeus</name>
    <dbReference type="NCBI Taxonomy" id="1836"/>
    <lineage>
        <taxon>Bacteria</taxon>
        <taxon>Bacillati</taxon>
        <taxon>Actinomycetota</taxon>
        <taxon>Actinomycetes</taxon>
        <taxon>Pseudonocardiales</taxon>
        <taxon>Pseudonocardiaceae</taxon>
        <taxon>Saccharopolyspora</taxon>
    </lineage>
</organism>
<keyword evidence="9" id="KW-1185">Reference proteome</keyword>
<name>A0ABN1CUL8_SACER</name>
<feature type="region of interest" description="Disordered" evidence="5">
    <location>
        <begin position="204"/>
        <end position="224"/>
    </location>
</feature>
<evidence type="ECO:0000256" key="5">
    <source>
        <dbReference type="SAM" id="MobiDB-lite"/>
    </source>
</evidence>
<reference evidence="8 9" key="1">
    <citation type="journal article" date="2019" name="Int. J. Syst. Evol. Microbiol.">
        <title>The Global Catalogue of Microorganisms (GCM) 10K type strain sequencing project: providing services to taxonomists for standard genome sequencing and annotation.</title>
        <authorList>
            <consortium name="The Broad Institute Genomics Platform"/>
            <consortium name="The Broad Institute Genome Sequencing Center for Infectious Disease"/>
            <person name="Wu L."/>
            <person name="Ma J."/>
        </authorList>
    </citation>
    <scope>NUCLEOTIDE SEQUENCE [LARGE SCALE GENOMIC DNA]</scope>
    <source>
        <strain evidence="8 9">JCM 10303</strain>
    </source>
</reference>
<protein>
    <submittedName>
        <fullName evidence="8">NlpC/P60 family protein</fullName>
    </submittedName>
</protein>